<evidence type="ECO:0000313" key="2">
    <source>
        <dbReference type="EMBL" id="GAA2262205.1"/>
    </source>
</evidence>
<dbReference type="EMBL" id="BAAASN010000006">
    <property type="protein sequence ID" value="GAA2262205.1"/>
    <property type="molecule type" value="Genomic_DNA"/>
</dbReference>
<gene>
    <name evidence="2" type="ORF">GCM10010368_31930</name>
</gene>
<evidence type="ECO:0000313" key="3">
    <source>
        <dbReference type="Proteomes" id="UP001500442"/>
    </source>
</evidence>
<name>A0ABN3EKT0_9ACTN</name>
<keyword evidence="3" id="KW-1185">Reference proteome</keyword>
<reference evidence="2 3" key="1">
    <citation type="journal article" date="2019" name="Int. J. Syst. Evol. Microbiol.">
        <title>The Global Catalogue of Microorganisms (GCM) 10K type strain sequencing project: providing services to taxonomists for standard genome sequencing and annotation.</title>
        <authorList>
            <consortium name="The Broad Institute Genomics Platform"/>
            <consortium name="The Broad Institute Genome Sequencing Center for Infectious Disease"/>
            <person name="Wu L."/>
            <person name="Ma J."/>
        </authorList>
    </citation>
    <scope>NUCLEOTIDE SEQUENCE [LARGE SCALE GENOMIC DNA]</scope>
    <source>
        <strain evidence="2 3">JCM 4823</strain>
    </source>
</reference>
<organism evidence="2 3">
    <name type="scientific">Streptomyces roseiscleroticus</name>
    <dbReference type="NCBI Taxonomy" id="1972"/>
    <lineage>
        <taxon>Bacteria</taxon>
        <taxon>Bacillati</taxon>
        <taxon>Actinomycetota</taxon>
        <taxon>Actinomycetes</taxon>
        <taxon>Kitasatosporales</taxon>
        <taxon>Streptomycetaceae</taxon>
        <taxon>Streptomyces</taxon>
    </lineage>
</organism>
<dbReference type="Proteomes" id="UP001500442">
    <property type="component" value="Unassembled WGS sequence"/>
</dbReference>
<proteinExistence type="predicted"/>
<sequence>MRVTARGRRSGWDETHVLPRVTRRAGAGRGPFGDVDLTGDTGGKRYPRPVTSGGTRCAAVGMTDGRGAARRRDGRPGAGSVLRGPTGSPEPWAVVLSGRRRASGAGGSAGRTARRGAPGPP</sequence>
<comment type="caution">
    <text evidence="2">The sequence shown here is derived from an EMBL/GenBank/DDBJ whole genome shotgun (WGS) entry which is preliminary data.</text>
</comment>
<feature type="region of interest" description="Disordered" evidence="1">
    <location>
        <begin position="1"/>
        <end position="121"/>
    </location>
</feature>
<protein>
    <submittedName>
        <fullName evidence="2">Uncharacterized protein</fullName>
    </submittedName>
</protein>
<accession>A0ABN3EKT0</accession>
<evidence type="ECO:0000256" key="1">
    <source>
        <dbReference type="SAM" id="MobiDB-lite"/>
    </source>
</evidence>